<protein>
    <recommendedName>
        <fullName evidence="4">Secreted protein</fullName>
    </recommendedName>
</protein>
<dbReference type="Proteomes" id="UP001217485">
    <property type="component" value="Unassembled WGS sequence"/>
</dbReference>
<evidence type="ECO:0000313" key="2">
    <source>
        <dbReference type="EMBL" id="MDC0679472.1"/>
    </source>
</evidence>
<feature type="signal peptide" evidence="1">
    <location>
        <begin position="1"/>
        <end position="22"/>
    </location>
</feature>
<dbReference type="RefSeq" id="WP_272096453.1">
    <property type="nucleotide sequence ID" value="NZ_JAQNDK010000002.1"/>
</dbReference>
<dbReference type="EMBL" id="JAQNDK010000002">
    <property type="protein sequence ID" value="MDC0679472.1"/>
    <property type="molecule type" value="Genomic_DNA"/>
</dbReference>
<comment type="caution">
    <text evidence="2">The sequence shown here is derived from an EMBL/GenBank/DDBJ whole genome shotgun (WGS) entry which is preliminary data.</text>
</comment>
<name>A0ABT5BZ85_9BACT</name>
<sequence length="283" mass="30276">MKRRIRALCAHTFLLASVPCCGGSDGFPAEWGSVDEVSSALLNHNALNPNALNPNALNPNALNPIALAPNRLALSALSAAVRAAITRPGELGTMSRQLLQYIVGCALTPSQSFRFSWRDELGELREEVYPGYLGLAASWAIAPLSESREQWVSACVASRANRTGVSVMISSRAAHLALRHPDASEVESYPMEEGAFWGNLFATPPRLYACYNESNAESSRALSRDCAAGLPEPEGGVRECPNIHIVGSCDLACDALSAADGYRPSCTDDRGESWPAVITTFLP</sequence>
<gene>
    <name evidence="2" type="ORF">POL72_17140</name>
</gene>
<proteinExistence type="predicted"/>
<evidence type="ECO:0000313" key="3">
    <source>
        <dbReference type="Proteomes" id="UP001217485"/>
    </source>
</evidence>
<reference evidence="2 3" key="1">
    <citation type="submission" date="2023-01" db="EMBL/GenBank/DDBJ databases">
        <title>Minimal conservation of predation-associated metabolite biosynthetic gene clusters underscores biosynthetic potential of Myxococcota including descriptions for ten novel species: Archangium lansinium sp. nov., Myxococcus landrumus sp. nov., Nannocystis bai.</title>
        <authorList>
            <person name="Ahearne A."/>
            <person name="Stevens C."/>
            <person name="Dowd S."/>
        </authorList>
    </citation>
    <scope>NUCLEOTIDE SEQUENCE [LARGE SCALE GENOMIC DNA]</scope>
    <source>
        <strain evidence="2 3">WIWO2</strain>
    </source>
</reference>
<accession>A0ABT5BZ85</accession>
<evidence type="ECO:0000256" key="1">
    <source>
        <dbReference type="SAM" id="SignalP"/>
    </source>
</evidence>
<evidence type="ECO:0008006" key="4">
    <source>
        <dbReference type="Google" id="ProtNLM"/>
    </source>
</evidence>
<keyword evidence="3" id="KW-1185">Reference proteome</keyword>
<organism evidence="2 3">
    <name type="scientific">Sorangium atrum</name>
    <dbReference type="NCBI Taxonomy" id="2995308"/>
    <lineage>
        <taxon>Bacteria</taxon>
        <taxon>Pseudomonadati</taxon>
        <taxon>Myxococcota</taxon>
        <taxon>Polyangia</taxon>
        <taxon>Polyangiales</taxon>
        <taxon>Polyangiaceae</taxon>
        <taxon>Sorangium</taxon>
    </lineage>
</organism>
<keyword evidence="1" id="KW-0732">Signal</keyword>
<feature type="chain" id="PRO_5046785698" description="Secreted protein" evidence="1">
    <location>
        <begin position="23"/>
        <end position="283"/>
    </location>
</feature>